<dbReference type="WBParaSite" id="Minc3s00042g02361">
    <property type="protein sequence ID" value="Minc3s00042g02361"/>
    <property type="gene ID" value="Minc3s00042g02361"/>
</dbReference>
<dbReference type="Proteomes" id="UP000887563">
    <property type="component" value="Unplaced"/>
</dbReference>
<accession>A0A914KNV3</accession>
<protein>
    <submittedName>
        <fullName evidence="2">Uncharacterized protein</fullName>
    </submittedName>
</protein>
<sequence>MNFIGMCQICWRGPAGSAVYIQRALRILIKYMKNYLIQDLVDAKYPYCASLELTFAVRKQCLISVFLNDVPAQEFEYNMSGSTFYGQLKHPEHDQTSEIRKRFFQTITRISESEDFDMIYLRSFLDEAIRNFRETCEEDLHTFVASGMKNHYLYGSSLDINTYLTQTALEQRLQEVKYNI</sequence>
<evidence type="ECO:0000313" key="2">
    <source>
        <dbReference type="WBParaSite" id="Minc3s00042g02361"/>
    </source>
</evidence>
<evidence type="ECO:0000313" key="1">
    <source>
        <dbReference type="Proteomes" id="UP000887563"/>
    </source>
</evidence>
<dbReference type="AlphaFoldDB" id="A0A914KNV3"/>
<name>A0A914KNV3_MELIC</name>
<keyword evidence="1" id="KW-1185">Reference proteome</keyword>
<organism evidence="1 2">
    <name type="scientific">Meloidogyne incognita</name>
    <name type="common">Southern root-knot nematode worm</name>
    <name type="synonym">Oxyuris incognita</name>
    <dbReference type="NCBI Taxonomy" id="6306"/>
    <lineage>
        <taxon>Eukaryota</taxon>
        <taxon>Metazoa</taxon>
        <taxon>Ecdysozoa</taxon>
        <taxon>Nematoda</taxon>
        <taxon>Chromadorea</taxon>
        <taxon>Rhabditida</taxon>
        <taxon>Tylenchina</taxon>
        <taxon>Tylenchomorpha</taxon>
        <taxon>Tylenchoidea</taxon>
        <taxon>Meloidogynidae</taxon>
        <taxon>Meloidogyninae</taxon>
        <taxon>Meloidogyne</taxon>
        <taxon>Meloidogyne incognita group</taxon>
    </lineage>
</organism>
<dbReference type="Gene3D" id="3.30.830.10">
    <property type="entry name" value="Metalloenzyme, LuxS/M16 peptidase-like"/>
    <property type="match status" value="1"/>
</dbReference>
<reference evidence="2" key="1">
    <citation type="submission" date="2022-11" db="UniProtKB">
        <authorList>
            <consortium name="WormBaseParasite"/>
        </authorList>
    </citation>
    <scope>IDENTIFICATION</scope>
</reference>
<proteinExistence type="predicted"/>